<sequence length="355" mass="40184">MHRVDRCNDMASLGFSRKRSHEELDDGDECLPISKRINSLHIEGQSTAGLQVGHTSALTENNQDGFPCMSSEVYNNNPRPGCSDFNVASGPLQPRHSGIPRLPRIDEHVYHQGVEAFQNENQFGSSMDQENQNLSYIDQQNYSQAVPSSAFLYNGSGQLSSSFQNSLHSHNNNQSFPVHDSNASNHPSTGQSPFFLPQPSQRPAHHDQSHCHHHNVSPQDNSRQPHQHYPFPNHEQHSNAVASMESQQDFECSSAVADSYHHQQQLQQIEHRTTPLTNNHVIPQEANVDSNSGLSYEEPPIDDDRSDFQREQLPSGNYEPELGRRENPFYFSVNQMLYEAHVSKVRRMNQFHGES</sequence>
<feature type="region of interest" description="Disordered" evidence="1">
    <location>
        <begin position="163"/>
        <end position="256"/>
    </location>
</feature>
<gene>
    <name evidence="2" type="ORF">ElyMa_000224600</name>
</gene>
<feature type="region of interest" description="Disordered" evidence="1">
    <location>
        <begin position="283"/>
        <end position="321"/>
    </location>
</feature>
<feature type="compositionally biased region" description="Polar residues" evidence="1">
    <location>
        <begin position="181"/>
        <end position="192"/>
    </location>
</feature>
<feature type="compositionally biased region" description="Polar residues" evidence="1">
    <location>
        <begin position="238"/>
        <end position="251"/>
    </location>
</feature>
<protein>
    <submittedName>
        <fullName evidence="2">Uncharacterized protein</fullName>
    </submittedName>
</protein>
<organism evidence="2 3">
    <name type="scientific">Elysia marginata</name>
    <dbReference type="NCBI Taxonomy" id="1093978"/>
    <lineage>
        <taxon>Eukaryota</taxon>
        <taxon>Metazoa</taxon>
        <taxon>Spiralia</taxon>
        <taxon>Lophotrochozoa</taxon>
        <taxon>Mollusca</taxon>
        <taxon>Gastropoda</taxon>
        <taxon>Heterobranchia</taxon>
        <taxon>Euthyneura</taxon>
        <taxon>Panpulmonata</taxon>
        <taxon>Sacoglossa</taxon>
        <taxon>Placobranchoidea</taxon>
        <taxon>Plakobranchidae</taxon>
        <taxon>Elysia</taxon>
    </lineage>
</organism>
<keyword evidence="3" id="KW-1185">Reference proteome</keyword>
<dbReference type="EMBL" id="BMAT01000437">
    <property type="protein sequence ID" value="GFR66279.1"/>
    <property type="molecule type" value="Genomic_DNA"/>
</dbReference>
<dbReference type="Proteomes" id="UP000762676">
    <property type="component" value="Unassembled WGS sequence"/>
</dbReference>
<dbReference type="AlphaFoldDB" id="A0AAV4EZV9"/>
<comment type="caution">
    <text evidence="2">The sequence shown here is derived from an EMBL/GenBank/DDBJ whole genome shotgun (WGS) entry which is preliminary data.</text>
</comment>
<name>A0AAV4EZV9_9GAST</name>
<accession>A0AAV4EZV9</accession>
<evidence type="ECO:0000313" key="2">
    <source>
        <dbReference type="EMBL" id="GFR66279.1"/>
    </source>
</evidence>
<evidence type="ECO:0000313" key="3">
    <source>
        <dbReference type="Proteomes" id="UP000762676"/>
    </source>
</evidence>
<feature type="compositionally biased region" description="Polar residues" evidence="1">
    <location>
        <begin position="283"/>
        <end position="294"/>
    </location>
</feature>
<evidence type="ECO:0000256" key="1">
    <source>
        <dbReference type="SAM" id="MobiDB-lite"/>
    </source>
</evidence>
<reference evidence="2 3" key="1">
    <citation type="journal article" date="2021" name="Elife">
        <title>Chloroplast acquisition without the gene transfer in kleptoplastic sea slugs, Plakobranchus ocellatus.</title>
        <authorList>
            <person name="Maeda T."/>
            <person name="Takahashi S."/>
            <person name="Yoshida T."/>
            <person name="Shimamura S."/>
            <person name="Takaki Y."/>
            <person name="Nagai Y."/>
            <person name="Toyoda A."/>
            <person name="Suzuki Y."/>
            <person name="Arimoto A."/>
            <person name="Ishii H."/>
            <person name="Satoh N."/>
            <person name="Nishiyama T."/>
            <person name="Hasebe M."/>
            <person name="Maruyama T."/>
            <person name="Minagawa J."/>
            <person name="Obokata J."/>
            <person name="Shigenobu S."/>
        </authorList>
    </citation>
    <scope>NUCLEOTIDE SEQUENCE [LARGE SCALE GENOMIC DNA]</scope>
</reference>
<feature type="compositionally biased region" description="Low complexity" evidence="1">
    <location>
        <begin position="163"/>
        <end position="176"/>
    </location>
</feature>
<proteinExistence type="predicted"/>